<dbReference type="Proteomes" id="UP000001318">
    <property type="component" value="Chromosome"/>
</dbReference>
<keyword evidence="2" id="KW-0808">Transferase</keyword>
<dbReference type="STRING" id="31964.CMS2156"/>
<reference evidence="6 7" key="1">
    <citation type="journal article" date="2008" name="J. Bacteriol.">
        <title>Genome of the actinomycete plant pathogen Clavibacter michiganensis subsp. sepedonicus suggests recent niche adaptation.</title>
        <authorList>
            <person name="Bentley S.D."/>
            <person name="Corton C."/>
            <person name="Brown S.E."/>
            <person name="Barron A."/>
            <person name="Clark L."/>
            <person name="Doggett J."/>
            <person name="Harris B."/>
            <person name="Ormond D."/>
            <person name="Quail M.A."/>
            <person name="May G."/>
            <person name="Francis D."/>
            <person name="Knudson D."/>
            <person name="Parkhill J."/>
            <person name="Ishimaru C.A."/>
        </authorList>
    </citation>
    <scope>NUCLEOTIDE SEQUENCE [LARGE SCALE GENOMIC DNA]</scope>
    <source>
        <strain evidence="7">ATCC 33113 / DSM 20744 / JCM 9667 / LMG 2889 / ICMP 2535 / C-1</strain>
    </source>
</reference>
<dbReference type="eggNOG" id="COG3550">
    <property type="taxonomic scope" value="Bacteria"/>
</dbReference>
<evidence type="ECO:0000256" key="3">
    <source>
        <dbReference type="ARBA" id="ARBA00022777"/>
    </source>
</evidence>
<dbReference type="RefSeq" id="WP_012299466.1">
    <property type="nucleotide sequence ID" value="NC_010407.1"/>
</dbReference>
<dbReference type="Pfam" id="PF07804">
    <property type="entry name" value="HipA_C"/>
    <property type="match status" value="1"/>
</dbReference>
<dbReference type="InterPro" id="IPR012893">
    <property type="entry name" value="HipA-like_C"/>
</dbReference>
<evidence type="ECO:0000259" key="5">
    <source>
        <dbReference type="Pfam" id="PF13657"/>
    </source>
</evidence>
<protein>
    <submittedName>
        <fullName evidence="6">Uncharacterized protein</fullName>
    </submittedName>
</protein>
<organism evidence="6 7">
    <name type="scientific">Clavibacter sepedonicus</name>
    <name type="common">Clavibacter michiganensis subsp. sepedonicus</name>
    <dbReference type="NCBI Taxonomy" id="31964"/>
    <lineage>
        <taxon>Bacteria</taxon>
        <taxon>Bacillati</taxon>
        <taxon>Actinomycetota</taxon>
        <taxon>Actinomycetes</taxon>
        <taxon>Micrococcales</taxon>
        <taxon>Microbacteriaceae</taxon>
        <taxon>Clavibacter</taxon>
    </lineage>
</organism>
<feature type="domain" description="HipA N-terminal subdomain 1" evidence="5">
    <location>
        <begin position="3"/>
        <end position="104"/>
    </location>
</feature>
<dbReference type="PANTHER" id="PTHR37419">
    <property type="entry name" value="SERINE/THREONINE-PROTEIN KINASE TOXIN HIPA"/>
    <property type="match status" value="1"/>
</dbReference>
<dbReference type="NCBIfam" id="TIGR03071">
    <property type="entry name" value="couple_hipA"/>
    <property type="match status" value="1"/>
</dbReference>
<dbReference type="OrthoDB" id="3182374at2"/>
<gene>
    <name evidence="6" type="ordered locus">CMS2156</name>
</gene>
<dbReference type="Pfam" id="PF13657">
    <property type="entry name" value="Couple_hipA"/>
    <property type="match status" value="1"/>
</dbReference>
<evidence type="ECO:0000256" key="2">
    <source>
        <dbReference type="ARBA" id="ARBA00022679"/>
    </source>
</evidence>
<dbReference type="KEGG" id="cms:CMS2156"/>
<dbReference type="Gene3D" id="1.10.1070.20">
    <property type="match status" value="1"/>
</dbReference>
<evidence type="ECO:0000313" key="7">
    <source>
        <dbReference type="Proteomes" id="UP000001318"/>
    </source>
</evidence>
<feature type="domain" description="HipA-like C-terminal" evidence="4">
    <location>
        <begin position="147"/>
        <end position="367"/>
    </location>
</feature>
<dbReference type="GO" id="GO:0004674">
    <property type="term" value="F:protein serine/threonine kinase activity"/>
    <property type="evidence" value="ECO:0007669"/>
    <property type="project" value="TreeGrafter"/>
</dbReference>
<proteinExistence type="inferred from homology"/>
<dbReference type="GeneID" id="29470839"/>
<accession>B0RFN2</accession>
<comment type="similarity">
    <text evidence="1">Belongs to the HipA Ser/Thr kinase family.</text>
</comment>
<dbReference type="AlphaFoldDB" id="B0RFN2"/>
<dbReference type="InterPro" id="IPR052028">
    <property type="entry name" value="HipA_Ser/Thr_kinase"/>
</dbReference>
<dbReference type="GO" id="GO:0005829">
    <property type="term" value="C:cytosol"/>
    <property type="evidence" value="ECO:0007669"/>
    <property type="project" value="TreeGrafter"/>
</dbReference>
<dbReference type="HOGENOM" id="CLU_030167_1_0_11"/>
<dbReference type="PANTHER" id="PTHR37419:SF1">
    <property type="entry name" value="SERINE_THREONINE-PROTEIN KINASE TOXIN HIPA"/>
    <property type="match status" value="1"/>
</dbReference>
<evidence type="ECO:0000259" key="4">
    <source>
        <dbReference type="Pfam" id="PF07804"/>
    </source>
</evidence>
<keyword evidence="3" id="KW-0418">Kinase</keyword>
<sequence length="434" mass="46709">MRLAVELYGERLGELIERRGGFDFVADPQAVAAHGIGSRLLSVAVPLITRARPADAALRRNFFDELLPEGRARTSLAGRAGVTADYTIGMLARYGRDVAGALRIWDPEGPDEPRKPEAVPIDNLGVEKSMKAVRAAPLGNSTARRMSSLAGVQDKIVLARTASGWAEPLDGFPSTHIIKPILMTMPTLIFDEEYGARIARHLGLLDYATEIRMFGRTSALVIERYDRDPGSPDGRIHQEDFNQALGMSGDGKYEDDGHPGLAAIARVVRQADTGSLARLAQMMTLSAAVGNLDMHAKNLSLLHRPDGSMTLAPAYDIVPQLHQDVDPVIALHVDGVRQHRDLRAVHLIAEARSWGLRGADELVRTTIAEISGFVATEEPDAGAAPDLARSISALCAQLLDDAPSSTPDAGTDEGDPPLRYLPESPGGWGGPVRR</sequence>
<evidence type="ECO:0000313" key="6">
    <source>
        <dbReference type="EMBL" id="CAQ02251.1"/>
    </source>
</evidence>
<name>B0RFN2_CLASE</name>
<keyword evidence="7" id="KW-1185">Reference proteome</keyword>
<dbReference type="InterPro" id="IPR017508">
    <property type="entry name" value="HipA_N1"/>
</dbReference>
<dbReference type="EMBL" id="AM849034">
    <property type="protein sequence ID" value="CAQ02251.1"/>
    <property type="molecule type" value="Genomic_DNA"/>
</dbReference>
<evidence type="ECO:0000256" key="1">
    <source>
        <dbReference type="ARBA" id="ARBA00010164"/>
    </source>
</evidence>